<dbReference type="AlphaFoldDB" id="A0A1G8HY74"/>
<protein>
    <submittedName>
        <fullName evidence="1">Uncharacterized protein</fullName>
    </submittedName>
</protein>
<sequence>MSAVSCDNAELTLILRARDKSWRAGTDAGHGKRPTFILSYLLKKAPALQRDESFTHVVPPKFLRLLQERSFVRRVSFYNTQAPSLTQKVRPFLTAMSSKRKTSRTIFKSSYCTGSQHLRLSVTAFLFTHPFIGNNV</sequence>
<evidence type="ECO:0000313" key="1">
    <source>
        <dbReference type="EMBL" id="SDI11564.1"/>
    </source>
</evidence>
<keyword evidence="2" id="KW-1185">Reference proteome</keyword>
<proteinExistence type="predicted"/>
<name>A0A1G8HY74_9BACI</name>
<organism evidence="1 2">
    <name type="scientific">Alteribacillus persepolensis</name>
    <dbReference type="NCBI Taxonomy" id="568899"/>
    <lineage>
        <taxon>Bacteria</taxon>
        <taxon>Bacillati</taxon>
        <taxon>Bacillota</taxon>
        <taxon>Bacilli</taxon>
        <taxon>Bacillales</taxon>
        <taxon>Bacillaceae</taxon>
        <taxon>Alteribacillus</taxon>
    </lineage>
</organism>
<evidence type="ECO:0000313" key="2">
    <source>
        <dbReference type="Proteomes" id="UP000199163"/>
    </source>
</evidence>
<gene>
    <name evidence="1" type="ORF">SAMN05192534_12215</name>
</gene>
<reference evidence="1 2" key="1">
    <citation type="submission" date="2016-10" db="EMBL/GenBank/DDBJ databases">
        <authorList>
            <person name="de Groot N.N."/>
        </authorList>
    </citation>
    <scope>NUCLEOTIDE SEQUENCE [LARGE SCALE GENOMIC DNA]</scope>
    <source>
        <strain evidence="1 2">DSM 21632</strain>
    </source>
</reference>
<dbReference type="EMBL" id="FNDK01000022">
    <property type="protein sequence ID" value="SDI11564.1"/>
    <property type="molecule type" value="Genomic_DNA"/>
</dbReference>
<dbReference type="Proteomes" id="UP000199163">
    <property type="component" value="Unassembled WGS sequence"/>
</dbReference>
<accession>A0A1G8HY74</accession>